<name>A0A1D6IGZ5_MAIZE</name>
<proteinExistence type="predicted"/>
<sequence>RSAVRQSQPSVLSFSDLNRPIPHNSPTPRSCPPAPKPSRVLLRRPRTEIELQLVRWRRTGWRRGRGPSVVGRHRHPVVGRLRRRRVRIHLRRVAALRRRRCVRPVRRHRAAARVPRNPSPSTQTPRLRTLLAPLLLRRRHRRSLYHARPARRRARRGRRPARARRAGGAARARRRLRRQQPARRLRRRRLRRLLAEAQAGLRGGPRGKVQGRHPVRRLPEKWSYQPELIKEV</sequence>
<protein>
    <submittedName>
        <fullName evidence="2">Sodium/hydrogen exchanger 2</fullName>
    </submittedName>
</protein>
<evidence type="ECO:0000313" key="2">
    <source>
        <dbReference type="EMBL" id="ONM58828.1"/>
    </source>
</evidence>
<feature type="non-terminal residue" evidence="2">
    <location>
        <position position="1"/>
    </location>
</feature>
<evidence type="ECO:0000256" key="1">
    <source>
        <dbReference type="SAM" id="MobiDB-lite"/>
    </source>
</evidence>
<organism evidence="2">
    <name type="scientific">Zea mays</name>
    <name type="common">Maize</name>
    <dbReference type="NCBI Taxonomy" id="4577"/>
    <lineage>
        <taxon>Eukaryota</taxon>
        <taxon>Viridiplantae</taxon>
        <taxon>Streptophyta</taxon>
        <taxon>Embryophyta</taxon>
        <taxon>Tracheophyta</taxon>
        <taxon>Spermatophyta</taxon>
        <taxon>Magnoliopsida</taxon>
        <taxon>Liliopsida</taxon>
        <taxon>Poales</taxon>
        <taxon>Poaceae</taxon>
        <taxon>PACMAD clade</taxon>
        <taxon>Panicoideae</taxon>
        <taxon>Andropogonodae</taxon>
        <taxon>Andropogoneae</taxon>
        <taxon>Tripsacinae</taxon>
        <taxon>Zea</taxon>
    </lineage>
</organism>
<reference evidence="2" key="1">
    <citation type="submission" date="2015-12" db="EMBL/GenBank/DDBJ databases">
        <title>Update maize B73 reference genome by single molecule sequencing technologies.</title>
        <authorList>
            <consortium name="Maize Genome Sequencing Project"/>
            <person name="Ware D."/>
        </authorList>
    </citation>
    <scope>NUCLEOTIDE SEQUENCE [LARGE SCALE GENOMIC DNA]</scope>
    <source>
        <tissue evidence="2">Seedling</tissue>
    </source>
</reference>
<feature type="region of interest" description="Disordered" evidence="1">
    <location>
        <begin position="1"/>
        <end position="43"/>
    </location>
</feature>
<feature type="compositionally biased region" description="Polar residues" evidence="1">
    <location>
        <begin position="1"/>
        <end position="16"/>
    </location>
</feature>
<accession>A0A1D6IGZ5</accession>
<dbReference type="EMBL" id="CM007650">
    <property type="protein sequence ID" value="ONM58837.1"/>
    <property type="molecule type" value="Genomic_DNA"/>
</dbReference>
<feature type="region of interest" description="Disordered" evidence="1">
    <location>
        <begin position="148"/>
        <end position="218"/>
    </location>
</feature>
<feature type="compositionally biased region" description="Pro residues" evidence="1">
    <location>
        <begin position="23"/>
        <end position="36"/>
    </location>
</feature>
<dbReference type="EMBL" id="CM007650">
    <property type="protein sequence ID" value="ONM58828.1"/>
    <property type="molecule type" value="Genomic_DNA"/>
</dbReference>
<gene>
    <name evidence="2" type="ORF">ZEAMMB73_Zm00001d021844</name>
</gene>
<dbReference type="AlphaFoldDB" id="A0A1D6IGZ5"/>
<feature type="compositionally biased region" description="Basic residues" evidence="1">
    <location>
        <begin position="148"/>
        <end position="192"/>
    </location>
</feature>